<evidence type="ECO:0000256" key="1">
    <source>
        <dbReference type="SAM" id="Phobius"/>
    </source>
</evidence>
<dbReference type="Proteomes" id="UP000291404">
    <property type="component" value="Unassembled WGS sequence"/>
</dbReference>
<keyword evidence="3" id="KW-1185">Reference proteome</keyword>
<dbReference type="AlphaFoldDB" id="A0A4Q9KSV8"/>
<comment type="caution">
    <text evidence="2">The sequence shown here is derived from an EMBL/GenBank/DDBJ whole genome shotgun (WGS) entry which is preliminary data.</text>
</comment>
<feature type="transmembrane region" description="Helical" evidence="1">
    <location>
        <begin position="6"/>
        <end position="24"/>
    </location>
</feature>
<gene>
    <name evidence="2" type="ORF">CWI36_2653p0010</name>
</gene>
<reference evidence="2 3" key="1">
    <citation type="submission" date="2017-12" db="EMBL/GenBank/DDBJ databases">
        <authorList>
            <person name="Pombert J.-F."/>
            <person name="Haag K.L."/>
            <person name="Ebert D."/>
        </authorList>
    </citation>
    <scope>NUCLEOTIDE SEQUENCE [LARGE SCALE GENOMIC DNA]</scope>
    <source>
        <strain evidence="2">BE-OM-2</strain>
    </source>
</reference>
<sequence length="73" mass="8002">MNSNTTFVALSSVLFLFSTFQLFLRSDNFLKELKQLFCISNLGSLIESVKVASEKSCVAFTASIGSSNVNPQM</sequence>
<keyword evidence="1" id="KW-0812">Transmembrane</keyword>
<name>A0A4Q9KSV8_9MICR</name>
<dbReference type="VEuPathDB" id="MicrosporidiaDB:CWI36_2653p0010"/>
<protein>
    <submittedName>
        <fullName evidence="2">Uncharacterized protein</fullName>
    </submittedName>
</protein>
<keyword evidence="1" id="KW-0472">Membrane</keyword>
<organism evidence="2 3">
    <name type="scientific">Hamiltosporidium magnivora</name>
    <dbReference type="NCBI Taxonomy" id="148818"/>
    <lineage>
        <taxon>Eukaryota</taxon>
        <taxon>Fungi</taxon>
        <taxon>Fungi incertae sedis</taxon>
        <taxon>Microsporidia</taxon>
        <taxon>Dubosqiidae</taxon>
        <taxon>Hamiltosporidium</taxon>
    </lineage>
</organism>
<dbReference type="EMBL" id="PITI01002653">
    <property type="protein sequence ID" value="TBT97892.1"/>
    <property type="molecule type" value="Genomic_DNA"/>
</dbReference>
<evidence type="ECO:0000313" key="3">
    <source>
        <dbReference type="Proteomes" id="UP000291404"/>
    </source>
</evidence>
<evidence type="ECO:0000313" key="2">
    <source>
        <dbReference type="EMBL" id="TBT97892.1"/>
    </source>
</evidence>
<keyword evidence="1" id="KW-1133">Transmembrane helix</keyword>
<proteinExistence type="predicted"/>
<accession>A0A4Q9KSV8</accession>